<gene>
    <name evidence="3" type="ORF">Ddye_004786</name>
</gene>
<feature type="transmembrane region" description="Helical" evidence="1">
    <location>
        <begin position="287"/>
        <end position="306"/>
    </location>
</feature>
<feature type="transmembrane region" description="Helical" evidence="1">
    <location>
        <begin position="155"/>
        <end position="180"/>
    </location>
</feature>
<dbReference type="Pfam" id="PF24394">
    <property type="entry name" value="TMEM62_C"/>
    <property type="match status" value="1"/>
</dbReference>
<reference evidence="3" key="1">
    <citation type="journal article" date="2023" name="Plant J.">
        <title>Genome sequences and population genomics provide insights into the demographic history, inbreeding, and mutation load of two 'living fossil' tree species of Dipteronia.</title>
        <authorList>
            <person name="Feng Y."/>
            <person name="Comes H.P."/>
            <person name="Chen J."/>
            <person name="Zhu S."/>
            <person name="Lu R."/>
            <person name="Zhang X."/>
            <person name="Li P."/>
            <person name="Qiu J."/>
            <person name="Olsen K.M."/>
            <person name="Qiu Y."/>
        </authorList>
    </citation>
    <scope>NUCLEOTIDE SEQUENCE</scope>
    <source>
        <strain evidence="3">KIB01</strain>
    </source>
</reference>
<evidence type="ECO:0000313" key="3">
    <source>
        <dbReference type="EMBL" id="KAK2658253.1"/>
    </source>
</evidence>
<name>A0AAD9XFU4_9ROSI</name>
<sequence>MQSRSRCAPRFLYLERPLSTTALCAAVHAFASATVYTTSDRLDKTALRVTVCAPVCTAVYTAEPTRLCFFSSSSSSNFPQTPSLISKRIPHLQKAPHQLSLVSLTLSSLENTSQNLIMGRSTMTELRPFFVNGHSAKHSWTWMEFFVMGVQWATLYYPILWSALYFLFFVLLVPKALLVFSKKQYTYKNFVTKKRTIDGIVWVLQELSAERAVHKEHVLSLSGKKEDDYSRKNDRSLSHDYQGSRRAKFCLGVRWIRKILLVVCLALCWKHFMSCRVLIKAYEMNPLVHFPVYSFFIPLLLAYAAYKTARP</sequence>
<keyword evidence="4" id="KW-1185">Reference proteome</keyword>
<dbReference type="Proteomes" id="UP001280121">
    <property type="component" value="Unassembled WGS sequence"/>
</dbReference>
<proteinExistence type="predicted"/>
<keyword evidence="1" id="KW-0812">Transmembrane</keyword>
<evidence type="ECO:0000259" key="2">
    <source>
        <dbReference type="Pfam" id="PF24394"/>
    </source>
</evidence>
<organism evidence="3 4">
    <name type="scientific">Dipteronia dyeriana</name>
    <dbReference type="NCBI Taxonomy" id="168575"/>
    <lineage>
        <taxon>Eukaryota</taxon>
        <taxon>Viridiplantae</taxon>
        <taxon>Streptophyta</taxon>
        <taxon>Embryophyta</taxon>
        <taxon>Tracheophyta</taxon>
        <taxon>Spermatophyta</taxon>
        <taxon>Magnoliopsida</taxon>
        <taxon>eudicotyledons</taxon>
        <taxon>Gunneridae</taxon>
        <taxon>Pentapetalae</taxon>
        <taxon>rosids</taxon>
        <taxon>malvids</taxon>
        <taxon>Sapindales</taxon>
        <taxon>Sapindaceae</taxon>
        <taxon>Hippocastanoideae</taxon>
        <taxon>Acereae</taxon>
        <taxon>Dipteronia</taxon>
    </lineage>
</organism>
<dbReference type="EMBL" id="JANJYI010000002">
    <property type="protein sequence ID" value="KAK2658253.1"/>
    <property type="molecule type" value="Genomic_DNA"/>
</dbReference>
<keyword evidence="1" id="KW-0472">Membrane</keyword>
<dbReference type="AlphaFoldDB" id="A0AAD9XFU4"/>
<protein>
    <recommendedName>
        <fullName evidence="2">TMEM62 C-terminal domain-containing protein</fullName>
    </recommendedName>
</protein>
<evidence type="ECO:0000256" key="1">
    <source>
        <dbReference type="SAM" id="Phobius"/>
    </source>
</evidence>
<feature type="domain" description="TMEM62 C-terminal" evidence="2">
    <location>
        <begin position="207"/>
        <end position="291"/>
    </location>
</feature>
<accession>A0AAD9XFU4</accession>
<evidence type="ECO:0000313" key="4">
    <source>
        <dbReference type="Proteomes" id="UP001280121"/>
    </source>
</evidence>
<dbReference type="PANTHER" id="PTHR14795:SF0">
    <property type="entry name" value="TRANSMEMBRANE PROTEIN 62"/>
    <property type="match status" value="1"/>
</dbReference>
<dbReference type="InterPro" id="IPR056230">
    <property type="entry name" value="TMEM62_C"/>
</dbReference>
<dbReference type="PANTHER" id="PTHR14795">
    <property type="entry name" value="HELICASE RELATED"/>
    <property type="match status" value="1"/>
</dbReference>
<feature type="transmembrane region" description="Helical" evidence="1">
    <location>
        <begin position="255"/>
        <end position="272"/>
    </location>
</feature>
<keyword evidence="1" id="KW-1133">Transmembrane helix</keyword>
<comment type="caution">
    <text evidence="3">The sequence shown here is derived from an EMBL/GenBank/DDBJ whole genome shotgun (WGS) entry which is preliminary data.</text>
</comment>